<evidence type="ECO:0000256" key="3">
    <source>
        <dbReference type="ARBA" id="ARBA00022821"/>
    </source>
</evidence>
<dbReference type="CDD" id="cd14798">
    <property type="entry name" value="RX-CC_like"/>
    <property type="match status" value="1"/>
</dbReference>
<dbReference type="PANTHER" id="PTHR36766">
    <property type="entry name" value="PLANT BROAD-SPECTRUM MILDEW RESISTANCE PROTEIN RPW8"/>
    <property type="match status" value="1"/>
</dbReference>
<dbReference type="Gene3D" id="1.20.5.4130">
    <property type="match status" value="1"/>
</dbReference>
<dbReference type="InterPro" id="IPR038005">
    <property type="entry name" value="RX-like_CC"/>
</dbReference>
<evidence type="ECO:0000256" key="4">
    <source>
        <dbReference type="ARBA" id="ARBA00022840"/>
    </source>
</evidence>
<dbReference type="SUPFAM" id="SSF52058">
    <property type="entry name" value="L domain-like"/>
    <property type="match status" value="1"/>
</dbReference>
<dbReference type="Pfam" id="PF18052">
    <property type="entry name" value="Rx_N"/>
    <property type="match status" value="1"/>
</dbReference>
<keyword evidence="8" id="KW-1185">Reference proteome</keyword>
<name>A0AAN9NCL0_PHACN</name>
<dbReference type="InterPro" id="IPR041118">
    <property type="entry name" value="Rx_N"/>
</dbReference>
<dbReference type="AlphaFoldDB" id="A0AAN9NCL0"/>
<evidence type="ECO:0000259" key="5">
    <source>
        <dbReference type="Pfam" id="PF18052"/>
    </source>
</evidence>
<evidence type="ECO:0008006" key="9">
    <source>
        <dbReference type="Google" id="ProtNLM"/>
    </source>
</evidence>
<dbReference type="GO" id="GO:0006952">
    <property type="term" value="P:defense response"/>
    <property type="evidence" value="ECO:0007669"/>
    <property type="project" value="UniProtKB-KW"/>
</dbReference>
<dbReference type="InterPro" id="IPR055414">
    <property type="entry name" value="LRR_R13L4/SHOC2-like"/>
</dbReference>
<dbReference type="InterPro" id="IPR032675">
    <property type="entry name" value="LRR_dom_sf"/>
</dbReference>
<keyword evidence="1" id="KW-0677">Repeat</keyword>
<feature type="domain" description="Disease resistance R13L4/SHOC-2-like LRR" evidence="6">
    <location>
        <begin position="303"/>
        <end position="566"/>
    </location>
</feature>
<evidence type="ECO:0000259" key="6">
    <source>
        <dbReference type="Pfam" id="PF23598"/>
    </source>
</evidence>
<protein>
    <recommendedName>
        <fullName evidence="9">Rx N-terminal domain-containing protein</fullName>
    </recommendedName>
</protein>
<reference evidence="7 8" key="1">
    <citation type="submission" date="2024-01" db="EMBL/GenBank/DDBJ databases">
        <title>The genomes of 5 underutilized Papilionoideae crops provide insights into root nodulation and disease resistanc.</title>
        <authorList>
            <person name="Jiang F."/>
        </authorList>
    </citation>
    <scope>NUCLEOTIDE SEQUENCE [LARGE SCALE GENOMIC DNA]</scope>
    <source>
        <strain evidence="7">JINMINGXINNONG_FW02</strain>
        <tissue evidence="7">Leaves</tissue>
    </source>
</reference>
<feature type="domain" description="Disease resistance N-terminal" evidence="5">
    <location>
        <begin position="5"/>
        <end position="91"/>
    </location>
</feature>
<accession>A0AAN9NCL0</accession>
<evidence type="ECO:0000256" key="1">
    <source>
        <dbReference type="ARBA" id="ARBA00022737"/>
    </source>
</evidence>
<dbReference type="Proteomes" id="UP001374584">
    <property type="component" value="Unassembled WGS sequence"/>
</dbReference>
<comment type="caution">
    <text evidence="7">The sequence shown here is derived from an EMBL/GenBank/DDBJ whole genome shotgun (WGS) entry which is preliminary data.</text>
</comment>
<dbReference type="GO" id="GO:0005524">
    <property type="term" value="F:ATP binding"/>
    <property type="evidence" value="ECO:0007669"/>
    <property type="project" value="UniProtKB-KW"/>
</dbReference>
<keyword evidence="4" id="KW-0067">ATP-binding</keyword>
<organism evidence="7 8">
    <name type="scientific">Phaseolus coccineus</name>
    <name type="common">Scarlet runner bean</name>
    <name type="synonym">Phaseolus multiflorus</name>
    <dbReference type="NCBI Taxonomy" id="3886"/>
    <lineage>
        <taxon>Eukaryota</taxon>
        <taxon>Viridiplantae</taxon>
        <taxon>Streptophyta</taxon>
        <taxon>Embryophyta</taxon>
        <taxon>Tracheophyta</taxon>
        <taxon>Spermatophyta</taxon>
        <taxon>Magnoliopsida</taxon>
        <taxon>eudicotyledons</taxon>
        <taxon>Gunneridae</taxon>
        <taxon>Pentapetalae</taxon>
        <taxon>rosids</taxon>
        <taxon>fabids</taxon>
        <taxon>Fabales</taxon>
        <taxon>Fabaceae</taxon>
        <taxon>Papilionoideae</taxon>
        <taxon>50 kb inversion clade</taxon>
        <taxon>NPAAA clade</taxon>
        <taxon>indigoferoid/millettioid clade</taxon>
        <taxon>Phaseoleae</taxon>
        <taxon>Phaseolus</taxon>
    </lineage>
</organism>
<evidence type="ECO:0000313" key="8">
    <source>
        <dbReference type="Proteomes" id="UP001374584"/>
    </source>
</evidence>
<evidence type="ECO:0000313" key="7">
    <source>
        <dbReference type="EMBL" id="KAK7367929.1"/>
    </source>
</evidence>
<evidence type="ECO:0000256" key="2">
    <source>
        <dbReference type="ARBA" id="ARBA00022741"/>
    </source>
</evidence>
<sequence>MAEAVVKAVLGRFTSLAATELGSFLGFSGEKEKLESMFTAIKATLEDAEEKQFSDKATKDWVGKLKDAAYELDDILDECVYEQLRLEQEEEGKVRCCVSEMVLSSSLSSFHPINIYFRYKITKRMKIVSERIHRIASEKNQLGLTSTVQEETRGVPEWRQTFSLVTEPEVYGREKDIKKIVDFLAGAASRADEDLSVYPITDIEKDEFGKVKRFKMHDLVHDLAQSVAEEVCCITNDEDASALFERKTIHHLSDYRKKLLPVQLYQVECLRTCIGINVDLSPGMLKCNSLRLLHTNLLIELPSAICDLKHLRYLNLSRGDFKTLPESLSKLLNLQILKLDYCSRLRKLPDSLVRLKALQELSIQSCWSLSRLPPHIGKLTSLRSLSMYSVGEERGFHLAELGPLKLKRDLDIKHRERVKSVNDAKEGNMSIKQLKNLTLTWERSGEGEVDGNDEEVLEGLEPCSETLESLRVEGYEGVRFPQWMSSSSLKNLKRVEIIEAKYVKYLQEEWEAFMALEYLSLCRLPSLINLSPENGKNQFPCLSILKIDDCSKFLAEEGWLQGLQSLKKLKMKMCPKFNVWAGLQCLTRVEVLMIERCEEVEGLQHMTSLKKLTLRDVPNIEFLLKELRFGDLPLLRQLLIVGCDKLMCLPTNLSLSSLEMLSIMGCNPELEKRCEKERGEDWPIIAHIPYLRVYSF</sequence>
<dbReference type="Gene3D" id="3.80.10.10">
    <property type="entry name" value="Ribonuclease Inhibitor"/>
    <property type="match status" value="2"/>
</dbReference>
<dbReference type="Pfam" id="PF23598">
    <property type="entry name" value="LRR_14"/>
    <property type="match status" value="1"/>
</dbReference>
<keyword evidence="3" id="KW-0611">Plant defense</keyword>
<dbReference type="PANTHER" id="PTHR36766:SF40">
    <property type="entry name" value="DISEASE RESISTANCE PROTEIN RGA3"/>
    <property type="match status" value="1"/>
</dbReference>
<gene>
    <name evidence="7" type="ORF">VNO80_09949</name>
</gene>
<proteinExistence type="predicted"/>
<keyword evidence="2" id="KW-0547">Nucleotide-binding</keyword>
<dbReference type="EMBL" id="JAYMYR010000004">
    <property type="protein sequence ID" value="KAK7367929.1"/>
    <property type="molecule type" value="Genomic_DNA"/>
</dbReference>